<organism evidence="5 6">
    <name type="scientific">Marinobacter xiaoshiensis</name>
    <dbReference type="NCBI Taxonomy" id="3073652"/>
    <lineage>
        <taxon>Bacteria</taxon>
        <taxon>Pseudomonadati</taxon>
        <taxon>Pseudomonadota</taxon>
        <taxon>Gammaproteobacteria</taxon>
        <taxon>Pseudomonadales</taxon>
        <taxon>Marinobacteraceae</taxon>
        <taxon>Marinobacter</taxon>
    </lineage>
</organism>
<dbReference type="PANTHER" id="PTHR43176">
    <property type="entry name" value="3-HYDROXYISOBUTYRYL-COA HYDROLASE-RELATED"/>
    <property type="match status" value="1"/>
</dbReference>
<dbReference type="Pfam" id="PF16113">
    <property type="entry name" value="ECH_2"/>
    <property type="match status" value="1"/>
</dbReference>
<dbReference type="CDD" id="cd06558">
    <property type="entry name" value="crotonase-like"/>
    <property type="match status" value="1"/>
</dbReference>
<dbReference type="InterPro" id="IPR032259">
    <property type="entry name" value="HIBYL-CoA-H"/>
</dbReference>
<sequence>MSVEVQELPCREGLIGSLTLNSPTTLSALSSVMIAQLRDCLARWADDERICVVLIRGSDKTGFCSGSDLRGLYQSVTGSTNKEGAFSILRLEYELIYALRRFPKPVVAIGHGPIMGSGLGLFSACRYRLLTPEASLATPAVSIGLFPGVGASWFLNRLPGRLGLFMGLTGAHLNVSDALRVGLADMALPDSNHQGLLSSLQAERWSGNRAADDNRLFRLLSRAETPDYPALPASHLELHERDIARLCAGSSLPEIVDQLLAAPINSEWWQANVRTLEGGCPVSAWLVWNQLQKAQQMSLKDVFRMELAMAWECVRRPDLAEGIRAKLIDRNQSPQWSFADIRDVPDAVIDTHFPPVWDDQTDPMQLE</sequence>
<name>A0ABU2HIQ3_9GAMM</name>
<comment type="catalytic activity">
    <reaction evidence="1">
        <text>3-hydroxy-2-methylpropanoyl-CoA + H2O = 3-hydroxy-2-methylpropanoate + CoA + H(+)</text>
        <dbReference type="Rhea" id="RHEA:20888"/>
        <dbReference type="ChEBI" id="CHEBI:11805"/>
        <dbReference type="ChEBI" id="CHEBI:15377"/>
        <dbReference type="ChEBI" id="CHEBI:15378"/>
        <dbReference type="ChEBI" id="CHEBI:57287"/>
        <dbReference type="ChEBI" id="CHEBI:57340"/>
        <dbReference type="EC" id="3.1.2.4"/>
    </reaction>
</comment>
<reference evidence="5" key="1">
    <citation type="submission" date="2023-09" db="EMBL/GenBank/DDBJ databases">
        <title>Marinobacter sediminicola sp. nov. and Marinobacter maritimum sp. nov., isolated from marine sediment.</title>
        <authorList>
            <person name="An J."/>
        </authorList>
    </citation>
    <scope>NUCLEOTIDE SEQUENCE</scope>
    <source>
        <strain evidence="5">F60267</strain>
    </source>
</reference>
<dbReference type="RefSeq" id="WP_310966468.1">
    <property type="nucleotide sequence ID" value="NZ_JAVMBO010000017.1"/>
</dbReference>
<dbReference type="Proteomes" id="UP001267407">
    <property type="component" value="Unassembled WGS sequence"/>
</dbReference>
<dbReference type="EMBL" id="JAVMBO010000017">
    <property type="protein sequence ID" value="MDS1310945.1"/>
    <property type="molecule type" value="Genomic_DNA"/>
</dbReference>
<evidence type="ECO:0000256" key="1">
    <source>
        <dbReference type="ARBA" id="ARBA00001709"/>
    </source>
</evidence>
<dbReference type="InterPro" id="IPR045004">
    <property type="entry name" value="ECH_dom"/>
</dbReference>
<evidence type="ECO:0000256" key="2">
    <source>
        <dbReference type="ARBA" id="ARBA00011915"/>
    </source>
</evidence>
<keyword evidence="6" id="KW-1185">Reference proteome</keyword>
<dbReference type="InterPro" id="IPR029045">
    <property type="entry name" value="ClpP/crotonase-like_dom_sf"/>
</dbReference>
<evidence type="ECO:0000259" key="4">
    <source>
        <dbReference type="Pfam" id="PF16113"/>
    </source>
</evidence>
<dbReference type="PANTHER" id="PTHR43176:SF3">
    <property type="entry name" value="3-HYDROXYISOBUTYRYL-COA HYDROLASE, MITOCHONDRIAL"/>
    <property type="match status" value="1"/>
</dbReference>
<evidence type="ECO:0000256" key="3">
    <source>
        <dbReference type="ARBA" id="ARBA00022801"/>
    </source>
</evidence>
<comment type="caution">
    <text evidence="5">The sequence shown here is derived from an EMBL/GenBank/DDBJ whole genome shotgun (WGS) entry which is preliminary data.</text>
</comment>
<protein>
    <recommendedName>
        <fullName evidence="2">3-hydroxyisobutyryl-CoA hydrolase</fullName>
        <ecNumber evidence="2">3.1.2.4</ecNumber>
    </recommendedName>
</protein>
<dbReference type="SUPFAM" id="SSF52096">
    <property type="entry name" value="ClpP/crotonase"/>
    <property type="match status" value="1"/>
</dbReference>
<gene>
    <name evidence="5" type="ORF">RKA07_12665</name>
</gene>
<accession>A0ABU2HIQ3</accession>
<dbReference type="GO" id="GO:0016787">
    <property type="term" value="F:hydrolase activity"/>
    <property type="evidence" value="ECO:0007669"/>
    <property type="project" value="UniProtKB-KW"/>
</dbReference>
<keyword evidence="3 5" id="KW-0378">Hydrolase</keyword>
<dbReference type="Gene3D" id="3.90.226.10">
    <property type="entry name" value="2-enoyl-CoA Hydratase, Chain A, domain 1"/>
    <property type="match status" value="1"/>
</dbReference>
<dbReference type="NCBIfam" id="NF004127">
    <property type="entry name" value="PRK05617.1"/>
    <property type="match status" value="1"/>
</dbReference>
<feature type="domain" description="Enoyl-CoA hydratase/isomerase" evidence="4">
    <location>
        <begin position="16"/>
        <end position="353"/>
    </location>
</feature>
<proteinExistence type="predicted"/>
<evidence type="ECO:0000313" key="5">
    <source>
        <dbReference type="EMBL" id="MDS1310945.1"/>
    </source>
</evidence>
<evidence type="ECO:0000313" key="6">
    <source>
        <dbReference type="Proteomes" id="UP001267407"/>
    </source>
</evidence>
<dbReference type="EC" id="3.1.2.4" evidence="2"/>